<keyword evidence="3 6" id="KW-0812">Transmembrane</keyword>
<dbReference type="Proteomes" id="UP000886804">
    <property type="component" value="Unassembled WGS sequence"/>
</dbReference>
<feature type="transmembrane region" description="Helical" evidence="6">
    <location>
        <begin position="21"/>
        <end position="49"/>
    </location>
</feature>
<evidence type="ECO:0000256" key="3">
    <source>
        <dbReference type="ARBA" id="ARBA00022692"/>
    </source>
</evidence>
<comment type="subcellular location">
    <subcellularLocation>
        <location evidence="1">Cell membrane</location>
        <topology evidence="1">Multi-pass membrane protein</topology>
    </subcellularLocation>
</comment>
<dbReference type="NCBIfam" id="TIGR00765">
    <property type="entry name" value="yihY_not_rbn"/>
    <property type="match status" value="1"/>
</dbReference>
<dbReference type="GO" id="GO:0005886">
    <property type="term" value="C:plasma membrane"/>
    <property type="evidence" value="ECO:0007669"/>
    <property type="project" value="UniProtKB-SubCell"/>
</dbReference>
<reference evidence="7" key="2">
    <citation type="submission" date="2021-04" db="EMBL/GenBank/DDBJ databases">
        <authorList>
            <person name="Gilroy R."/>
        </authorList>
    </citation>
    <scope>NUCLEOTIDE SEQUENCE</scope>
    <source>
        <strain evidence="7">CHK188-4685</strain>
    </source>
</reference>
<name>A0A9D2L7F2_9FIRM</name>
<proteinExistence type="predicted"/>
<gene>
    <name evidence="7" type="ORF">H9716_05175</name>
</gene>
<dbReference type="PANTHER" id="PTHR30213">
    <property type="entry name" value="INNER MEMBRANE PROTEIN YHJD"/>
    <property type="match status" value="1"/>
</dbReference>
<dbReference type="PIRSF" id="PIRSF035875">
    <property type="entry name" value="RNase_BN"/>
    <property type="match status" value="1"/>
</dbReference>
<keyword evidence="5 6" id="KW-0472">Membrane</keyword>
<dbReference type="EMBL" id="DWYS01000061">
    <property type="protein sequence ID" value="HJB07240.1"/>
    <property type="molecule type" value="Genomic_DNA"/>
</dbReference>
<evidence type="ECO:0000256" key="5">
    <source>
        <dbReference type="ARBA" id="ARBA00023136"/>
    </source>
</evidence>
<accession>A0A9D2L7F2</accession>
<comment type="caution">
    <text evidence="7">The sequence shown here is derived from an EMBL/GenBank/DDBJ whole genome shotgun (WGS) entry which is preliminary data.</text>
</comment>
<keyword evidence="4 6" id="KW-1133">Transmembrane helix</keyword>
<evidence type="ECO:0000256" key="1">
    <source>
        <dbReference type="ARBA" id="ARBA00004651"/>
    </source>
</evidence>
<evidence type="ECO:0000313" key="7">
    <source>
        <dbReference type="EMBL" id="HJB07240.1"/>
    </source>
</evidence>
<feature type="transmembrane region" description="Helical" evidence="6">
    <location>
        <begin position="239"/>
        <end position="261"/>
    </location>
</feature>
<feature type="transmembrane region" description="Helical" evidence="6">
    <location>
        <begin position="206"/>
        <end position="227"/>
    </location>
</feature>
<reference evidence="7" key="1">
    <citation type="journal article" date="2021" name="PeerJ">
        <title>Extensive microbial diversity within the chicken gut microbiome revealed by metagenomics and culture.</title>
        <authorList>
            <person name="Gilroy R."/>
            <person name="Ravi A."/>
            <person name="Getino M."/>
            <person name="Pursley I."/>
            <person name="Horton D.L."/>
            <person name="Alikhan N.F."/>
            <person name="Baker D."/>
            <person name="Gharbi K."/>
            <person name="Hall N."/>
            <person name="Watson M."/>
            <person name="Adriaenssens E.M."/>
            <person name="Foster-Nyarko E."/>
            <person name="Jarju S."/>
            <person name="Secka A."/>
            <person name="Antonio M."/>
            <person name="Oren A."/>
            <person name="Chaudhuri R.R."/>
            <person name="La Ragione R."/>
            <person name="Hildebrand F."/>
            <person name="Pallen M.J."/>
        </authorList>
    </citation>
    <scope>NUCLEOTIDE SEQUENCE</scope>
    <source>
        <strain evidence="7">CHK188-4685</strain>
    </source>
</reference>
<feature type="transmembrane region" description="Helical" evidence="6">
    <location>
        <begin position="172"/>
        <end position="194"/>
    </location>
</feature>
<dbReference type="AlphaFoldDB" id="A0A9D2L7F2"/>
<evidence type="ECO:0000313" key="8">
    <source>
        <dbReference type="Proteomes" id="UP000886804"/>
    </source>
</evidence>
<dbReference type="PANTHER" id="PTHR30213:SF0">
    <property type="entry name" value="UPF0761 MEMBRANE PROTEIN YIHY"/>
    <property type="match status" value="1"/>
</dbReference>
<evidence type="ECO:0000256" key="4">
    <source>
        <dbReference type="ARBA" id="ARBA00022989"/>
    </source>
</evidence>
<protein>
    <submittedName>
        <fullName evidence="7">YihY/virulence factor BrkB family protein</fullName>
    </submittedName>
</protein>
<dbReference type="Pfam" id="PF03631">
    <property type="entry name" value="Virul_fac_BrkB"/>
    <property type="match status" value="1"/>
</dbReference>
<sequence length="279" mass="31155">MISLIVRAKQIYDKFSADEMTVYAAQASFFILIAAFPCIMLMITVVQVVPNLTRGELLDILLSLVPDGYKSVAFRVLNDLSIKSPATMISVSAIAALWSSSRGMMSIARGLNRVQGESQKRWYLVNRLIWAGYTIVFILVCVVALGLLVFGTSIQNFVVNRVPVLAEITNHIVSFRTLLALGLFMLGFAGIYTYVPDRRLTLKSQIPGAVFATAGWIVFSLAFSLYFRLFGSRNFSYMYGSLGAMVLLMLWLYGCICLLFFGAEINWFQERTAHESPND</sequence>
<organism evidence="7 8">
    <name type="scientific">Candidatus Enterocloster faecavium</name>
    <dbReference type="NCBI Taxonomy" id="2838560"/>
    <lineage>
        <taxon>Bacteria</taxon>
        <taxon>Bacillati</taxon>
        <taxon>Bacillota</taxon>
        <taxon>Clostridia</taxon>
        <taxon>Lachnospirales</taxon>
        <taxon>Lachnospiraceae</taxon>
        <taxon>Enterocloster</taxon>
    </lineage>
</organism>
<feature type="transmembrane region" description="Helical" evidence="6">
    <location>
        <begin position="128"/>
        <end position="152"/>
    </location>
</feature>
<evidence type="ECO:0000256" key="6">
    <source>
        <dbReference type="SAM" id="Phobius"/>
    </source>
</evidence>
<dbReference type="InterPro" id="IPR017039">
    <property type="entry name" value="Virul_fac_BrkB"/>
</dbReference>
<evidence type="ECO:0000256" key="2">
    <source>
        <dbReference type="ARBA" id="ARBA00022475"/>
    </source>
</evidence>
<keyword evidence="2" id="KW-1003">Cell membrane</keyword>